<accession>A0ABT8YMD9</accession>
<evidence type="ECO:0000259" key="3">
    <source>
        <dbReference type="Pfam" id="PF00685"/>
    </source>
</evidence>
<dbReference type="Gene3D" id="3.40.50.300">
    <property type="entry name" value="P-loop containing nucleotide triphosphate hydrolases"/>
    <property type="match status" value="1"/>
</dbReference>
<dbReference type="EMBL" id="JAUOZU010000007">
    <property type="protein sequence ID" value="MDO6964390.1"/>
    <property type="molecule type" value="Genomic_DNA"/>
</dbReference>
<dbReference type="Pfam" id="PF00685">
    <property type="entry name" value="Sulfotransfer_1"/>
    <property type="match status" value="1"/>
</dbReference>
<gene>
    <name evidence="4" type="ORF">Q4481_10515</name>
</gene>
<protein>
    <submittedName>
        <fullName evidence="4">Sulfotransferase domain-containing protein</fullName>
    </submittedName>
</protein>
<feature type="domain" description="Sulfotransferase" evidence="3">
    <location>
        <begin position="6"/>
        <end position="224"/>
    </location>
</feature>
<name>A0ABT8YMD9_9HYPH</name>
<organism evidence="4 5">
    <name type="scientific">Rhizobium alvei</name>
    <dbReference type="NCBI Taxonomy" id="1132659"/>
    <lineage>
        <taxon>Bacteria</taxon>
        <taxon>Pseudomonadati</taxon>
        <taxon>Pseudomonadota</taxon>
        <taxon>Alphaproteobacteria</taxon>
        <taxon>Hyphomicrobiales</taxon>
        <taxon>Rhizobiaceae</taxon>
        <taxon>Rhizobium/Agrobacterium group</taxon>
        <taxon>Rhizobium</taxon>
    </lineage>
</organism>
<evidence type="ECO:0000256" key="1">
    <source>
        <dbReference type="ARBA" id="ARBA00005771"/>
    </source>
</evidence>
<evidence type="ECO:0000313" key="4">
    <source>
        <dbReference type="EMBL" id="MDO6964390.1"/>
    </source>
</evidence>
<comment type="caution">
    <text evidence="4">The sequence shown here is derived from an EMBL/GenBank/DDBJ whole genome shotgun (WGS) entry which is preliminary data.</text>
</comment>
<keyword evidence="5" id="KW-1185">Reference proteome</keyword>
<dbReference type="InterPro" id="IPR027417">
    <property type="entry name" value="P-loop_NTPase"/>
</dbReference>
<sequence>MPQNIIWLASYPKSGNTWLRAFISSILGLGTINDKGAFARFTSTCNSSEARALFYGDQPMPEVLPDMAWRAPLQRQISARVGASRHFCKTHSRFGTIDGNPLIAPDVSLRAVVIVRNPIDVAASFANYMTTTPEMGIKLIANPFMTLSNRNRSHYMISVGSWDLNVLSWLTQSEIPVFLMRYEDMYFDKETAFGNFARQVLGIRDQAKIDKAIEESDFGRLQAREQEVGFRENISSVNPFFWRGYPYHALEIYDEAQRQAIWDRHRIVAEALGYRYDGKTITLEAPDMAPLHAYRQQLLGLIDAPYALPPELMAVANKGS</sequence>
<reference evidence="4" key="1">
    <citation type="journal article" date="2015" name="Int. J. Syst. Evol. Microbiol.">
        <title>Rhizobium alvei sp. nov., isolated from a freshwater river.</title>
        <authorList>
            <person name="Sheu S.Y."/>
            <person name="Huang H.W."/>
            <person name="Young C.C."/>
            <person name="Chen W.M."/>
        </authorList>
    </citation>
    <scope>NUCLEOTIDE SEQUENCE</scope>
    <source>
        <strain evidence="4">TNR-22</strain>
    </source>
</reference>
<reference evidence="4" key="2">
    <citation type="submission" date="2023-07" db="EMBL/GenBank/DDBJ databases">
        <authorList>
            <person name="Shen H."/>
        </authorList>
    </citation>
    <scope>NUCLEOTIDE SEQUENCE</scope>
    <source>
        <strain evidence="4">TNR-22</strain>
    </source>
</reference>
<dbReference type="RefSeq" id="WP_304376303.1">
    <property type="nucleotide sequence ID" value="NZ_JAUOZU010000007.1"/>
</dbReference>
<dbReference type="Proteomes" id="UP001174932">
    <property type="component" value="Unassembled WGS sequence"/>
</dbReference>
<proteinExistence type="inferred from homology"/>
<dbReference type="InterPro" id="IPR000863">
    <property type="entry name" value="Sulfotransferase_dom"/>
</dbReference>
<evidence type="ECO:0000256" key="2">
    <source>
        <dbReference type="ARBA" id="ARBA00022679"/>
    </source>
</evidence>
<keyword evidence="2" id="KW-0808">Transferase</keyword>
<comment type="similarity">
    <text evidence="1">Belongs to the sulfotransferase 1 family.</text>
</comment>
<evidence type="ECO:0000313" key="5">
    <source>
        <dbReference type="Proteomes" id="UP001174932"/>
    </source>
</evidence>
<dbReference type="PANTHER" id="PTHR11783">
    <property type="entry name" value="SULFOTRANSFERASE SULT"/>
    <property type="match status" value="1"/>
</dbReference>
<dbReference type="SUPFAM" id="SSF52540">
    <property type="entry name" value="P-loop containing nucleoside triphosphate hydrolases"/>
    <property type="match status" value="1"/>
</dbReference>